<keyword evidence="6" id="KW-0238">DNA-binding</keyword>
<dbReference type="AlphaFoldDB" id="A0A2S7IHI1"/>
<keyword evidence="2 8" id="KW-0645">Protease</keyword>
<dbReference type="GO" id="GO:0003697">
    <property type="term" value="F:single-stranded DNA binding"/>
    <property type="evidence" value="ECO:0007669"/>
    <property type="project" value="InterPro"/>
</dbReference>
<evidence type="ECO:0000256" key="7">
    <source>
        <dbReference type="ARBA" id="ARBA00023239"/>
    </source>
</evidence>
<keyword evidence="5" id="KW-0190">Covalent protein-DNA linkage</keyword>
<accession>A0A2S7IHI1</accession>
<dbReference type="GO" id="GO:0006508">
    <property type="term" value="P:proteolysis"/>
    <property type="evidence" value="ECO:0007669"/>
    <property type="project" value="UniProtKB-KW"/>
</dbReference>
<evidence type="ECO:0000313" key="9">
    <source>
        <dbReference type="EMBL" id="PQA55538.1"/>
    </source>
</evidence>
<dbReference type="Pfam" id="PF02586">
    <property type="entry name" value="SRAP"/>
    <property type="match status" value="1"/>
</dbReference>
<evidence type="ECO:0000256" key="6">
    <source>
        <dbReference type="ARBA" id="ARBA00023125"/>
    </source>
</evidence>
<comment type="similarity">
    <text evidence="1 8">Belongs to the SOS response-associated peptidase family.</text>
</comment>
<evidence type="ECO:0000256" key="4">
    <source>
        <dbReference type="ARBA" id="ARBA00022801"/>
    </source>
</evidence>
<proteinExistence type="inferred from homology"/>
<protein>
    <recommendedName>
        <fullName evidence="8">Abasic site processing protein</fullName>
        <ecNumber evidence="8">3.4.-.-</ecNumber>
    </recommendedName>
</protein>
<comment type="caution">
    <text evidence="9">The sequence shown here is derived from an EMBL/GenBank/DDBJ whole genome shotgun (WGS) entry which is preliminary data.</text>
</comment>
<reference evidence="10" key="1">
    <citation type="submission" date="2018-02" db="EMBL/GenBank/DDBJ databases">
        <title>Genome sequencing of Solimonas sp. HR-BB.</title>
        <authorList>
            <person name="Lee Y."/>
            <person name="Jeon C.O."/>
        </authorList>
    </citation>
    <scope>NUCLEOTIDE SEQUENCE [LARGE SCALE GENOMIC DNA]</scope>
    <source>
        <strain evidence="10">HR-U</strain>
    </source>
</reference>
<gene>
    <name evidence="9" type="ORF">C5O19_19150</name>
</gene>
<dbReference type="GO" id="GO:0016829">
    <property type="term" value="F:lyase activity"/>
    <property type="evidence" value="ECO:0007669"/>
    <property type="project" value="UniProtKB-KW"/>
</dbReference>
<evidence type="ECO:0000313" key="10">
    <source>
        <dbReference type="Proteomes" id="UP000239590"/>
    </source>
</evidence>
<sequence>MCFYVKAQATMQELQDRFEAEPLETEGYEPQDKVNGFAMPYLPVITQEDPDKIQLFRWGLIPNWASPEKASELAKMTLNAKSETLYEKPSFKGSVQQRCLVLVSGFYEWRHQGATKIPYYIHLNDTPLFALGGLYSHWQNRQTGTQIPTFTIITTPANELMEYIHNTKKRMPFVVNPALEKEWIRPNLKRNEMTQFMHPLEQQLMASEVIGAS</sequence>
<name>A0A2S7IHI1_9BACT</name>
<dbReference type="InterPro" id="IPR036590">
    <property type="entry name" value="SRAP-like"/>
</dbReference>
<evidence type="ECO:0000256" key="3">
    <source>
        <dbReference type="ARBA" id="ARBA00022763"/>
    </source>
</evidence>
<dbReference type="GO" id="GO:0106300">
    <property type="term" value="P:protein-DNA covalent cross-linking repair"/>
    <property type="evidence" value="ECO:0007669"/>
    <property type="project" value="InterPro"/>
</dbReference>
<evidence type="ECO:0000256" key="1">
    <source>
        <dbReference type="ARBA" id="ARBA00008136"/>
    </source>
</evidence>
<keyword evidence="3" id="KW-0227">DNA damage</keyword>
<dbReference type="EC" id="3.4.-.-" evidence="8"/>
<evidence type="ECO:0000256" key="8">
    <source>
        <dbReference type="RuleBase" id="RU364100"/>
    </source>
</evidence>
<dbReference type="InterPro" id="IPR003738">
    <property type="entry name" value="SRAP"/>
</dbReference>
<dbReference type="PANTHER" id="PTHR13604">
    <property type="entry name" value="DC12-RELATED"/>
    <property type="match status" value="1"/>
</dbReference>
<evidence type="ECO:0000256" key="2">
    <source>
        <dbReference type="ARBA" id="ARBA00022670"/>
    </source>
</evidence>
<keyword evidence="10" id="KW-1185">Reference proteome</keyword>
<dbReference type="Proteomes" id="UP000239590">
    <property type="component" value="Unassembled WGS sequence"/>
</dbReference>
<keyword evidence="4 8" id="KW-0378">Hydrolase</keyword>
<dbReference type="GO" id="GO:0008233">
    <property type="term" value="F:peptidase activity"/>
    <property type="evidence" value="ECO:0007669"/>
    <property type="project" value="UniProtKB-KW"/>
</dbReference>
<evidence type="ECO:0000256" key="5">
    <source>
        <dbReference type="ARBA" id="ARBA00023124"/>
    </source>
</evidence>
<dbReference type="EMBL" id="PTRA01000004">
    <property type="protein sequence ID" value="PQA55538.1"/>
    <property type="molecule type" value="Genomic_DNA"/>
</dbReference>
<dbReference type="OrthoDB" id="9782620at2"/>
<keyword evidence="7" id="KW-0456">Lyase</keyword>
<dbReference type="Gene3D" id="3.90.1680.10">
    <property type="entry name" value="SOS response associated peptidase-like"/>
    <property type="match status" value="1"/>
</dbReference>
<dbReference type="SUPFAM" id="SSF143081">
    <property type="entry name" value="BB1717-like"/>
    <property type="match status" value="1"/>
</dbReference>
<dbReference type="PANTHER" id="PTHR13604:SF0">
    <property type="entry name" value="ABASIC SITE PROCESSING PROTEIN HMCES"/>
    <property type="match status" value="1"/>
</dbReference>
<dbReference type="RefSeq" id="WP_104715003.1">
    <property type="nucleotide sequence ID" value="NZ_PTRA01000004.1"/>
</dbReference>
<organism evidence="9 10">
    <name type="scientific">Siphonobacter curvatus</name>
    <dbReference type="NCBI Taxonomy" id="2094562"/>
    <lineage>
        <taxon>Bacteria</taxon>
        <taxon>Pseudomonadati</taxon>
        <taxon>Bacteroidota</taxon>
        <taxon>Cytophagia</taxon>
        <taxon>Cytophagales</taxon>
        <taxon>Cytophagaceae</taxon>
        <taxon>Siphonobacter</taxon>
    </lineage>
</organism>